<dbReference type="PROSITE" id="PS50805">
    <property type="entry name" value="KRAB"/>
    <property type="match status" value="1"/>
</dbReference>
<keyword evidence="3" id="KW-1185">Reference proteome</keyword>
<name>A0A8C8TJU5_PERMB</name>
<dbReference type="SMART" id="SM00349">
    <property type="entry name" value="KRAB"/>
    <property type="match status" value="1"/>
</dbReference>
<dbReference type="Proteomes" id="UP000694547">
    <property type="component" value="Chromosome 16"/>
</dbReference>
<dbReference type="InterPro" id="IPR050169">
    <property type="entry name" value="Krueppel_C2H2_ZnF"/>
</dbReference>
<evidence type="ECO:0000313" key="3">
    <source>
        <dbReference type="Proteomes" id="UP000694547"/>
    </source>
</evidence>
<dbReference type="SUPFAM" id="SSF109640">
    <property type="entry name" value="KRAB domain (Kruppel-associated box)"/>
    <property type="match status" value="1"/>
</dbReference>
<dbReference type="AlphaFoldDB" id="A0A8C8TJU5"/>
<dbReference type="CDD" id="cd07765">
    <property type="entry name" value="KRAB_A-box"/>
    <property type="match status" value="1"/>
</dbReference>
<dbReference type="GO" id="GO:0006355">
    <property type="term" value="P:regulation of DNA-templated transcription"/>
    <property type="evidence" value="ECO:0007669"/>
    <property type="project" value="InterPro"/>
</dbReference>
<feature type="domain" description="KRAB" evidence="1">
    <location>
        <begin position="13"/>
        <end position="87"/>
    </location>
</feature>
<reference evidence="2" key="3">
    <citation type="submission" date="2025-09" db="UniProtKB">
        <authorList>
            <consortium name="Ensembl"/>
        </authorList>
    </citation>
    <scope>IDENTIFICATION</scope>
</reference>
<dbReference type="Ensembl" id="ENSPEMT00000015181.2">
    <property type="protein sequence ID" value="ENSPEMP00000011002.1"/>
    <property type="gene ID" value="ENSPEMG00000011791.2"/>
</dbReference>
<dbReference type="Pfam" id="PF01352">
    <property type="entry name" value="KRAB"/>
    <property type="match status" value="1"/>
</dbReference>
<dbReference type="InterPro" id="IPR036051">
    <property type="entry name" value="KRAB_dom_sf"/>
</dbReference>
<reference evidence="2 3" key="1">
    <citation type="submission" date="2018-10" db="EMBL/GenBank/DDBJ databases">
        <title>Improved assembly of the deer mouse Peromyscus maniculatus genome.</title>
        <authorList>
            <person name="Lassance J.-M."/>
            <person name="Hoekstra H.E."/>
        </authorList>
    </citation>
    <scope>NUCLEOTIDE SEQUENCE [LARGE SCALE GENOMIC DNA]</scope>
</reference>
<accession>A0A8C8TJU5</accession>
<evidence type="ECO:0000259" key="1">
    <source>
        <dbReference type="PROSITE" id="PS50805"/>
    </source>
</evidence>
<dbReference type="Gene3D" id="6.10.140.140">
    <property type="match status" value="1"/>
</dbReference>
<organism evidence="2 3">
    <name type="scientific">Peromyscus maniculatus bairdii</name>
    <name type="common">Prairie deer mouse</name>
    <dbReference type="NCBI Taxonomy" id="230844"/>
    <lineage>
        <taxon>Eukaryota</taxon>
        <taxon>Metazoa</taxon>
        <taxon>Chordata</taxon>
        <taxon>Craniata</taxon>
        <taxon>Vertebrata</taxon>
        <taxon>Euteleostomi</taxon>
        <taxon>Mammalia</taxon>
        <taxon>Eutheria</taxon>
        <taxon>Euarchontoglires</taxon>
        <taxon>Glires</taxon>
        <taxon>Rodentia</taxon>
        <taxon>Myomorpha</taxon>
        <taxon>Muroidea</taxon>
        <taxon>Cricetidae</taxon>
        <taxon>Neotominae</taxon>
        <taxon>Peromyscus</taxon>
    </lineage>
</organism>
<dbReference type="GeneTree" id="ENSGT00950000183442"/>
<protein>
    <submittedName>
        <fullName evidence="2">RIKEN cDNA 1700020N01 gene</fullName>
    </submittedName>
</protein>
<dbReference type="InterPro" id="IPR001909">
    <property type="entry name" value="KRAB"/>
</dbReference>
<evidence type="ECO:0000313" key="2">
    <source>
        <dbReference type="Ensembl" id="ENSPEMP00000011002.1"/>
    </source>
</evidence>
<sequence length="87" mass="9890">MVDAPVNQAQSCVSLEDVCLYFTEEEWDLLSDAQKLLYHNVMLENFSIVLSLGLPISRSFPGTQVHPSQPYSLQKDKQMTMVPFINI</sequence>
<reference evidence="2" key="2">
    <citation type="submission" date="2025-08" db="UniProtKB">
        <authorList>
            <consortium name="Ensembl"/>
        </authorList>
    </citation>
    <scope>IDENTIFICATION</scope>
</reference>
<proteinExistence type="predicted"/>
<dbReference type="PANTHER" id="PTHR23232">
    <property type="entry name" value="KRAB DOMAIN C2H2 ZINC FINGER"/>
    <property type="match status" value="1"/>
</dbReference>
<dbReference type="PANTHER" id="PTHR23232:SF133">
    <property type="entry name" value="RIKEN CDNA 1700020N01 GENE"/>
    <property type="match status" value="1"/>
</dbReference>